<evidence type="ECO:0000256" key="1">
    <source>
        <dbReference type="ARBA" id="ARBA00022490"/>
    </source>
</evidence>
<dbReference type="InterPro" id="IPR000037">
    <property type="entry name" value="SsrA-bd_prot"/>
</dbReference>
<reference evidence="3" key="1">
    <citation type="journal article" date="2015" name="Proc. Natl. Acad. Sci. U.S.A.">
        <title>Networks of energetic and metabolic interactions define dynamics in microbial communities.</title>
        <authorList>
            <person name="Embree M."/>
            <person name="Liu J.K."/>
            <person name="Al-Bassam M.M."/>
            <person name="Zengler K."/>
        </authorList>
    </citation>
    <scope>NUCLEOTIDE SEQUENCE</scope>
</reference>
<keyword evidence="2" id="KW-0694">RNA-binding</keyword>
<proteinExistence type="inferred from homology"/>
<dbReference type="AlphaFoldDB" id="A0A0W8E5W6"/>
<dbReference type="InterPro" id="IPR020081">
    <property type="entry name" value="SsrA-bd_prot_CS"/>
</dbReference>
<dbReference type="HAMAP" id="MF_00023">
    <property type="entry name" value="SmpB"/>
    <property type="match status" value="1"/>
</dbReference>
<sequence length="157" mass="17990">MPKKTGIKPVVENRKARHNYHIKEAFEAGMALKGTEVKSLRMGKGNLQDAYAVVKGGEVWVNNFHISPYDKGNLFNHEPLRPKKLLLHKREIDRLIGFQQEKGYTLIPLKIYFKNGLAKMDLAVAVGKKMYDKREDIASRDAKRDIERAVKERGRSS</sequence>
<organism evidence="3">
    <name type="scientific">hydrocarbon metagenome</name>
    <dbReference type="NCBI Taxonomy" id="938273"/>
    <lineage>
        <taxon>unclassified sequences</taxon>
        <taxon>metagenomes</taxon>
        <taxon>ecological metagenomes</taxon>
    </lineage>
</organism>
<keyword evidence="1" id="KW-0963">Cytoplasm</keyword>
<dbReference type="NCBIfam" id="NF003843">
    <property type="entry name" value="PRK05422.1"/>
    <property type="match status" value="1"/>
</dbReference>
<name>A0A0W8E5W6_9ZZZZ</name>
<dbReference type="CDD" id="cd09294">
    <property type="entry name" value="SmpB"/>
    <property type="match status" value="1"/>
</dbReference>
<gene>
    <name evidence="3" type="ORF">ASZ90_018541</name>
</gene>
<dbReference type="GO" id="GO:0003723">
    <property type="term" value="F:RNA binding"/>
    <property type="evidence" value="ECO:0007669"/>
    <property type="project" value="UniProtKB-KW"/>
</dbReference>
<dbReference type="InterPro" id="IPR023620">
    <property type="entry name" value="SmpB"/>
</dbReference>
<accession>A0A0W8E5W6</accession>
<dbReference type="GO" id="GO:0070930">
    <property type="term" value="P:trans-translation-dependent protein tagging"/>
    <property type="evidence" value="ECO:0007669"/>
    <property type="project" value="TreeGrafter"/>
</dbReference>
<evidence type="ECO:0000256" key="2">
    <source>
        <dbReference type="ARBA" id="ARBA00022884"/>
    </source>
</evidence>
<dbReference type="EMBL" id="LNQE01001861">
    <property type="protein sequence ID" value="KUG04015.1"/>
    <property type="molecule type" value="Genomic_DNA"/>
</dbReference>
<dbReference type="NCBIfam" id="TIGR00086">
    <property type="entry name" value="smpB"/>
    <property type="match status" value="1"/>
</dbReference>
<dbReference type="PANTHER" id="PTHR30308">
    <property type="entry name" value="TMRNA-BINDING COMPONENT OF TRANS-TRANSLATION TAGGING COMPLEX"/>
    <property type="match status" value="1"/>
</dbReference>
<comment type="caution">
    <text evidence="3">The sequence shown here is derived from an EMBL/GenBank/DDBJ whole genome shotgun (WGS) entry which is preliminary data.</text>
</comment>
<dbReference type="GO" id="GO:0005829">
    <property type="term" value="C:cytosol"/>
    <property type="evidence" value="ECO:0007669"/>
    <property type="project" value="TreeGrafter"/>
</dbReference>
<dbReference type="Gene3D" id="2.40.280.10">
    <property type="match status" value="1"/>
</dbReference>
<dbReference type="PROSITE" id="PS01317">
    <property type="entry name" value="SSRP"/>
    <property type="match status" value="1"/>
</dbReference>
<protein>
    <submittedName>
        <fullName evidence="3">Tmrna-binding protein smpb</fullName>
    </submittedName>
</protein>
<dbReference type="SUPFAM" id="SSF74982">
    <property type="entry name" value="Small protein B (SmpB)"/>
    <property type="match status" value="1"/>
</dbReference>
<dbReference type="Pfam" id="PF01668">
    <property type="entry name" value="SmpB"/>
    <property type="match status" value="1"/>
</dbReference>
<evidence type="ECO:0000313" key="3">
    <source>
        <dbReference type="EMBL" id="KUG04015.1"/>
    </source>
</evidence>
<dbReference type="PANTHER" id="PTHR30308:SF2">
    <property type="entry name" value="SSRA-BINDING PROTEIN"/>
    <property type="match status" value="1"/>
</dbReference>